<evidence type="ECO:0000313" key="7">
    <source>
        <dbReference type="Proteomes" id="UP000306980"/>
    </source>
</evidence>
<keyword evidence="2 4" id="KW-0238">DNA-binding</keyword>
<reference evidence="6 7" key="1">
    <citation type="submission" date="2019-05" db="EMBL/GenBank/DDBJ databases">
        <title>Genomic analysis of Lentibacillus sp. NKC220-2.</title>
        <authorList>
            <person name="Oh Y.J."/>
        </authorList>
    </citation>
    <scope>NUCLEOTIDE SEQUENCE [LARGE SCALE GENOMIC DNA]</scope>
    <source>
        <strain evidence="6 7">NKC220-2</strain>
    </source>
</reference>
<evidence type="ECO:0000256" key="2">
    <source>
        <dbReference type="ARBA" id="ARBA00023125"/>
    </source>
</evidence>
<dbReference type="PANTHER" id="PTHR38465:SF1">
    <property type="entry name" value="HTH-TYPE TRANSCRIPTIONAL REGULATOR MJ1563-RELATED"/>
    <property type="match status" value="1"/>
</dbReference>
<gene>
    <name evidence="6" type="ORF">FFL34_05800</name>
</gene>
<dbReference type="InterPro" id="IPR052362">
    <property type="entry name" value="HTH-GbsR_regulator"/>
</dbReference>
<comment type="caution">
    <text evidence="6">The sequence shown here is derived from an EMBL/GenBank/DDBJ whole genome shotgun (WGS) entry which is preliminary data.</text>
</comment>
<dbReference type="RefSeq" id="WP_138602319.1">
    <property type="nucleotide sequence ID" value="NZ_VCIA01000001.1"/>
</dbReference>
<evidence type="ECO:0000256" key="4">
    <source>
        <dbReference type="PIRNR" id="PIRNR006707"/>
    </source>
</evidence>
<proteinExistence type="inferred from homology"/>
<evidence type="ECO:0000256" key="1">
    <source>
        <dbReference type="ARBA" id="ARBA00023015"/>
    </source>
</evidence>
<dbReference type="GO" id="GO:0003677">
    <property type="term" value="F:DNA binding"/>
    <property type="evidence" value="ECO:0007669"/>
    <property type="project" value="UniProtKB-UniRule"/>
</dbReference>
<evidence type="ECO:0000313" key="6">
    <source>
        <dbReference type="EMBL" id="TMN21677.1"/>
    </source>
</evidence>
<dbReference type="PANTHER" id="PTHR38465">
    <property type="entry name" value="HTH-TYPE TRANSCRIPTIONAL REGULATOR MJ1563-RELATED"/>
    <property type="match status" value="1"/>
</dbReference>
<dbReference type="OrthoDB" id="9800374at2"/>
<dbReference type="InterPro" id="IPR036390">
    <property type="entry name" value="WH_DNA-bd_sf"/>
</dbReference>
<dbReference type="SUPFAM" id="SSF46785">
    <property type="entry name" value="Winged helix' DNA-binding domain"/>
    <property type="match status" value="1"/>
</dbReference>
<dbReference type="InterPro" id="IPR036388">
    <property type="entry name" value="WH-like_DNA-bd_sf"/>
</dbReference>
<organism evidence="6 7">
    <name type="scientific">Lentibacillus cibarius</name>
    <dbReference type="NCBI Taxonomy" id="2583219"/>
    <lineage>
        <taxon>Bacteria</taxon>
        <taxon>Bacillati</taxon>
        <taxon>Bacillota</taxon>
        <taxon>Bacilli</taxon>
        <taxon>Bacillales</taxon>
        <taxon>Bacillaceae</taxon>
        <taxon>Lentibacillus</taxon>
    </lineage>
</organism>
<keyword evidence="5" id="KW-0175">Coiled coil</keyword>
<name>A0A5S3QIW6_9BACI</name>
<evidence type="ECO:0000256" key="3">
    <source>
        <dbReference type="ARBA" id="ARBA00023163"/>
    </source>
</evidence>
<evidence type="ECO:0000256" key="5">
    <source>
        <dbReference type="SAM" id="Coils"/>
    </source>
</evidence>
<dbReference type="PIRSF" id="PIRSF006707">
    <property type="entry name" value="MJ1563"/>
    <property type="match status" value="1"/>
</dbReference>
<protein>
    <recommendedName>
        <fullName evidence="4">HTH-type transcriptional regulator</fullName>
    </recommendedName>
</protein>
<feature type="coiled-coil region" evidence="5">
    <location>
        <begin position="106"/>
        <end position="140"/>
    </location>
</feature>
<sequence>MDEKNDDLQRIEASRDILSSAIAQTMVIYGVTPSVGRIYSTLYFADRPLNLDEIKDEVAMSKGSVSTGLRELLDTEMVIKVWKKGDRKDHFIAEKDFFRNFFAFFVKMLRQERNIISRANEQVEDTLQEIAANGESEEAREMAQKDLADIQQTNIYFDWTLRLANALESGDIYNFIPKHNQEGDDTGHNKNSSNHN</sequence>
<comment type="similarity">
    <text evidence="4">Belongs to the GbsR family.</text>
</comment>
<dbReference type="Proteomes" id="UP000306980">
    <property type="component" value="Unassembled WGS sequence"/>
</dbReference>
<dbReference type="InterPro" id="IPR026282">
    <property type="entry name" value="MJ1563"/>
</dbReference>
<dbReference type="AlphaFoldDB" id="A0A5S3QIW6"/>
<dbReference type="Gene3D" id="1.10.10.10">
    <property type="entry name" value="Winged helix-like DNA-binding domain superfamily/Winged helix DNA-binding domain"/>
    <property type="match status" value="1"/>
</dbReference>
<accession>A0A5S3QIW6</accession>
<keyword evidence="1 4" id="KW-0805">Transcription regulation</keyword>
<dbReference type="EMBL" id="VCIA01000001">
    <property type="protein sequence ID" value="TMN21677.1"/>
    <property type="molecule type" value="Genomic_DNA"/>
</dbReference>
<keyword evidence="3 4" id="KW-0804">Transcription</keyword>